<keyword evidence="2" id="KW-1185">Reference proteome</keyword>
<evidence type="ECO:0000313" key="1">
    <source>
        <dbReference type="EMBL" id="AYF77745.1"/>
    </source>
</evidence>
<dbReference type="KEGG" id="nyu:D7D52_32445"/>
<gene>
    <name evidence="1" type="ORF">D7D52_32445</name>
</gene>
<dbReference type="AlphaFoldDB" id="A0A386ZMD9"/>
<organism evidence="1 2">
    <name type="scientific">Nocardia yunnanensis</name>
    <dbReference type="NCBI Taxonomy" id="2382165"/>
    <lineage>
        <taxon>Bacteria</taxon>
        <taxon>Bacillati</taxon>
        <taxon>Actinomycetota</taxon>
        <taxon>Actinomycetes</taxon>
        <taxon>Mycobacteriales</taxon>
        <taxon>Nocardiaceae</taxon>
        <taxon>Nocardia</taxon>
    </lineage>
</organism>
<name>A0A386ZMD9_9NOCA</name>
<proteinExistence type="predicted"/>
<dbReference type="Proteomes" id="UP000267164">
    <property type="component" value="Chromosome"/>
</dbReference>
<dbReference type="EMBL" id="CP032568">
    <property type="protein sequence ID" value="AYF77745.1"/>
    <property type="molecule type" value="Genomic_DNA"/>
</dbReference>
<sequence length="78" mass="8871">MDKPGRDSAVALLVQILDRYGSLEAFSAQLHRELDEPTEQLPRLDTPVPTWLDPPWWPIGASSFDDEGRHAWRGSESR</sequence>
<reference evidence="1 2" key="1">
    <citation type="submission" date="2018-09" db="EMBL/GenBank/DDBJ databases">
        <title>Nocardia yunnanensis sp. nov., an actinomycete isolated from a soil sample.</title>
        <authorList>
            <person name="Zhang J."/>
        </authorList>
    </citation>
    <scope>NUCLEOTIDE SEQUENCE [LARGE SCALE GENOMIC DNA]</scope>
    <source>
        <strain evidence="1 2">CFHS0054</strain>
    </source>
</reference>
<accession>A0A386ZMD9</accession>
<evidence type="ECO:0000313" key="2">
    <source>
        <dbReference type="Proteomes" id="UP000267164"/>
    </source>
</evidence>
<dbReference type="OrthoDB" id="4571496at2"/>
<dbReference type="RefSeq" id="WP_120742513.1">
    <property type="nucleotide sequence ID" value="NZ_CP032568.1"/>
</dbReference>
<protein>
    <submittedName>
        <fullName evidence="1">Uncharacterized protein</fullName>
    </submittedName>
</protein>